<name>A0A2P2Q6X3_RHIMU</name>
<organism evidence="1">
    <name type="scientific">Rhizophora mucronata</name>
    <name type="common">Asiatic mangrove</name>
    <dbReference type="NCBI Taxonomy" id="61149"/>
    <lineage>
        <taxon>Eukaryota</taxon>
        <taxon>Viridiplantae</taxon>
        <taxon>Streptophyta</taxon>
        <taxon>Embryophyta</taxon>
        <taxon>Tracheophyta</taxon>
        <taxon>Spermatophyta</taxon>
        <taxon>Magnoliopsida</taxon>
        <taxon>eudicotyledons</taxon>
        <taxon>Gunneridae</taxon>
        <taxon>Pentapetalae</taxon>
        <taxon>rosids</taxon>
        <taxon>fabids</taxon>
        <taxon>Malpighiales</taxon>
        <taxon>Rhizophoraceae</taxon>
        <taxon>Rhizophora</taxon>
    </lineage>
</organism>
<reference evidence="1" key="1">
    <citation type="submission" date="2018-02" db="EMBL/GenBank/DDBJ databases">
        <title>Rhizophora mucronata_Transcriptome.</title>
        <authorList>
            <person name="Meera S.P."/>
            <person name="Sreeshan A."/>
            <person name="Augustine A."/>
        </authorList>
    </citation>
    <scope>NUCLEOTIDE SEQUENCE</scope>
    <source>
        <tissue evidence="1">Leaf</tissue>
    </source>
</reference>
<dbReference type="EMBL" id="GGEC01082232">
    <property type="protein sequence ID" value="MBX62716.1"/>
    <property type="molecule type" value="Transcribed_RNA"/>
</dbReference>
<sequence>MLNGSFSLSIFHVVAAWAACKLLSILTSSASLCLTRIAIAHTIKMHREAIEMSIPKTMLLAQEAAELFLPPFLSPGTEIGAGW</sequence>
<evidence type="ECO:0000313" key="1">
    <source>
        <dbReference type="EMBL" id="MBX62716.1"/>
    </source>
</evidence>
<proteinExistence type="predicted"/>
<dbReference type="AlphaFoldDB" id="A0A2P2Q6X3"/>
<accession>A0A2P2Q6X3</accession>
<protein>
    <submittedName>
        <fullName evidence="1">Uncharacterized protein</fullName>
    </submittedName>
</protein>